<dbReference type="Gene3D" id="3.90.1150.10">
    <property type="entry name" value="Aspartate Aminotransferase, domain 1"/>
    <property type="match status" value="1"/>
</dbReference>
<dbReference type="InterPro" id="IPR015424">
    <property type="entry name" value="PyrdxlP-dep_Trfase"/>
</dbReference>
<dbReference type="CDD" id="cd07377">
    <property type="entry name" value="WHTH_GntR"/>
    <property type="match status" value="1"/>
</dbReference>
<evidence type="ECO:0000256" key="5">
    <source>
        <dbReference type="ARBA" id="ARBA00023163"/>
    </source>
</evidence>
<protein>
    <submittedName>
        <fullName evidence="7">GntR family transcriptional regulator</fullName>
    </submittedName>
</protein>
<dbReference type="EMBL" id="BOPG01000024">
    <property type="protein sequence ID" value="GIJ56518.1"/>
    <property type="molecule type" value="Genomic_DNA"/>
</dbReference>
<dbReference type="PROSITE" id="PS50949">
    <property type="entry name" value="HTH_GNTR"/>
    <property type="match status" value="1"/>
</dbReference>
<feature type="domain" description="HTH gntR-type" evidence="6">
    <location>
        <begin position="7"/>
        <end position="75"/>
    </location>
</feature>
<dbReference type="GO" id="GO:0003700">
    <property type="term" value="F:DNA-binding transcription factor activity"/>
    <property type="evidence" value="ECO:0007669"/>
    <property type="project" value="InterPro"/>
</dbReference>
<dbReference type="InterPro" id="IPR015421">
    <property type="entry name" value="PyrdxlP-dep_Trfase_major"/>
</dbReference>
<dbReference type="InterPro" id="IPR036388">
    <property type="entry name" value="WH-like_DNA-bd_sf"/>
</dbReference>
<dbReference type="InterPro" id="IPR015422">
    <property type="entry name" value="PyrdxlP-dep_Trfase_small"/>
</dbReference>
<name>A0A8J4E0B3_9ACTN</name>
<dbReference type="InterPro" id="IPR051446">
    <property type="entry name" value="HTH_trans_reg/aminotransferase"/>
</dbReference>
<dbReference type="PANTHER" id="PTHR46577">
    <property type="entry name" value="HTH-TYPE TRANSCRIPTIONAL REGULATORY PROTEIN GABR"/>
    <property type="match status" value="1"/>
</dbReference>
<dbReference type="SUPFAM" id="SSF53383">
    <property type="entry name" value="PLP-dependent transferases"/>
    <property type="match status" value="1"/>
</dbReference>
<dbReference type="AlphaFoldDB" id="A0A8J4E0B3"/>
<comment type="caution">
    <text evidence="7">The sequence shown here is derived from an EMBL/GenBank/DDBJ whole genome shotgun (WGS) entry which is preliminary data.</text>
</comment>
<keyword evidence="2" id="KW-0663">Pyridoxal phosphate</keyword>
<dbReference type="Proteomes" id="UP000612585">
    <property type="component" value="Unassembled WGS sequence"/>
</dbReference>
<dbReference type="PANTHER" id="PTHR46577:SF1">
    <property type="entry name" value="HTH-TYPE TRANSCRIPTIONAL REGULATORY PROTEIN GABR"/>
    <property type="match status" value="1"/>
</dbReference>
<dbReference type="CDD" id="cd00609">
    <property type="entry name" value="AAT_like"/>
    <property type="match status" value="1"/>
</dbReference>
<dbReference type="InterPro" id="IPR000524">
    <property type="entry name" value="Tscrpt_reg_HTH_GntR"/>
</dbReference>
<keyword evidence="3" id="KW-0805">Transcription regulation</keyword>
<dbReference type="Gene3D" id="1.10.10.10">
    <property type="entry name" value="Winged helix-like DNA-binding domain superfamily/Winged helix DNA-binding domain"/>
    <property type="match status" value="1"/>
</dbReference>
<keyword evidence="4" id="KW-0238">DNA-binding</keyword>
<proteinExistence type="inferred from homology"/>
<organism evidence="7 8">
    <name type="scientific">Virgisporangium aurantiacum</name>
    <dbReference type="NCBI Taxonomy" id="175570"/>
    <lineage>
        <taxon>Bacteria</taxon>
        <taxon>Bacillati</taxon>
        <taxon>Actinomycetota</taxon>
        <taxon>Actinomycetes</taxon>
        <taxon>Micromonosporales</taxon>
        <taxon>Micromonosporaceae</taxon>
        <taxon>Virgisporangium</taxon>
    </lineage>
</organism>
<sequence>MTRETRVEDYRLLADAVEAEIRSGALPPGGRLLPQRRFADSRGIAASTAARVYQELVRRGLVSGEVGRGTYVRPAPSGPSPISEQSALIDLEANFPVLPEQPALLADALRPLLAPERLAATLGPVGVAGTAADRDTLAAFLAGPGWTPAPGAVLFTGGGRQAIAAAVAALVPPGERLGVEELTYPVVRSVAAHLGVTLVPVPMDGHGVVPADLARVHAEAPLRAVYLQPSLHNPLGVTMPPDRRAAVARVLHDLDLVAVEDGVNRFLRDDVPLAAHAADRVVHVDSLSKRVAAGLNLGVVVAPPGLVDDLAFAVRSGTWAATGFALAAARAVITSGTAARIIAAKRVDAVRRQRIVLDRLAGFDITGDPAAYHSWWRLPRSWHAETFVSAAARHGVSISPAAAFAVPPGRVPNAVRLSNSSPDPATLDHALCVLARLAGSAPEGGVTF</sequence>
<evidence type="ECO:0000256" key="2">
    <source>
        <dbReference type="ARBA" id="ARBA00022898"/>
    </source>
</evidence>
<evidence type="ECO:0000256" key="4">
    <source>
        <dbReference type="ARBA" id="ARBA00023125"/>
    </source>
</evidence>
<dbReference type="InterPro" id="IPR004839">
    <property type="entry name" value="Aminotransferase_I/II_large"/>
</dbReference>
<dbReference type="InterPro" id="IPR036390">
    <property type="entry name" value="WH_DNA-bd_sf"/>
</dbReference>
<dbReference type="GO" id="GO:0003677">
    <property type="term" value="F:DNA binding"/>
    <property type="evidence" value="ECO:0007669"/>
    <property type="project" value="UniProtKB-KW"/>
</dbReference>
<evidence type="ECO:0000259" key="6">
    <source>
        <dbReference type="PROSITE" id="PS50949"/>
    </source>
</evidence>
<accession>A0A8J4E0B3</accession>
<evidence type="ECO:0000256" key="3">
    <source>
        <dbReference type="ARBA" id="ARBA00023015"/>
    </source>
</evidence>
<dbReference type="GO" id="GO:0030170">
    <property type="term" value="F:pyridoxal phosphate binding"/>
    <property type="evidence" value="ECO:0007669"/>
    <property type="project" value="InterPro"/>
</dbReference>
<gene>
    <name evidence="7" type="ORF">Vau01_040340</name>
</gene>
<evidence type="ECO:0000313" key="8">
    <source>
        <dbReference type="Proteomes" id="UP000612585"/>
    </source>
</evidence>
<keyword evidence="5" id="KW-0804">Transcription</keyword>
<keyword evidence="8" id="KW-1185">Reference proteome</keyword>
<dbReference type="SMART" id="SM00345">
    <property type="entry name" value="HTH_GNTR"/>
    <property type="match status" value="1"/>
</dbReference>
<dbReference type="Pfam" id="PF00392">
    <property type="entry name" value="GntR"/>
    <property type="match status" value="1"/>
</dbReference>
<comment type="similarity">
    <text evidence="1">In the C-terminal section; belongs to the class-I pyridoxal-phosphate-dependent aminotransferase family.</text>
</comment>
<evidence type="ECO:0000313" key="7">
    <source>
        <dbReference type="EMBL" id="GIJ56518.1"/>
    </source>
</evidence>
<dbReference type="Gene3D" id="3.40.640.10">
    <property type="entry name" value="Type I PLP-dependent aspartate aminotransferase-like (Major domain)"/>
    <property type="match status" value="1"/>
</dbReference>
<evidence type="ECO:0000256" key="1">
    <source>
        <dbReference type="ARBA" id="ARBA00005384"/>
    </source>
</evidence>
<dbReference type="SUPFAM" id="SSF46785">
    <property type="entry name" value="Winged helix' DNA-binding domain"/>
    <property type="match status" value="1"/>
</dbReference>
<reference evidence="7" key="1">
    <citation type="submission" date="2021-01" db="EMBL/GenBank/DDBJ databases">
        <title>Whole genome shotgun sequence of Virgisporangium aurantiacum NBRC 16421.</title>
        <authorList>
            <person name="Komaki H."/>
            <person name="Tamura T."/>
        </authorList>
    </citation>
    <scope>NUCLEOTIDE SEQUENCE</scope>
    <source>
        <strain evidence="7">NBRC 16421</strain>
    </source>
</reference>
<dbReference type="Pfam" id="PF00155">
    <property type="entry name" value="Aminotran_1_2"/>
    <property type="match status" value="1"/>
</dbReference>